<dbReference type="InterPro" id="IPR005762">
    <property type="entry name" value="MurD"/>
</dbReference>
<dbReference type="EC" id="6.3.2.9" evidence="5 19"/>
<protein>
    <recommendedName>
        <fullName evidence="6 19">UDP-N-acetylmuramoylalanine--D-glutamate ligase</fullName>
        <ecNumber evidence="5 19">6.3.2.9</ecNumber>
    </recommendedName>
    <alternativeName>
        <fullName evidence="17 19">D-glutamic acid-adding enzyme</fullName>
    </alternativeName>
    <alternativeName>
        <fullName evidence="16 19">UDP-N-acetylmuramoyl-L-alanyl-D-glutamate synthetase</fullName>
    </alternativeName>
</protein>
<dbReference type="InterPro" id="IPR036565">
    <property type="entry name" value="Mur-like_cat_sf"/>
</dbReference>
<dbReference type="AlphaFoldDB" id="A0A4D7CXT1"/>
<evidence type="ECO:0000256" key="11">
    <source>
        <dbReference type="ARBA" id="ARBA00022840"/>
    </source>
</evidence>
<evidence type="ECO:0000256" key="10">
    <source>
        <dbReference type="ARBA" id="ARBA00022741"/>
    </source>
</evidence>
<keyword evidence="12 19" id="KW-0133">Cell shape</keyword>
<dbReference type="GO" id="GO:0009252">
    <property type="term" value="P:peptidoglycan biosynthetic process"/>
    <property type="evidence" value="ECO:0007669"/>
    <property type="project" value="UniProtKB-UniRule"/>
</dbReference>
<evidence type="ECO:0000256" key="17">
    <source>
        <dbReference type="ARBA" id="ARBA00032324"/>
    </source>
</evidence>
<keyword evidence="14 19" id="KW-0131">Cell cycle</keyword>
<dbReference type="InterPro" id="IPR018109">
    <property type="entry name" value="Folylpolyglutamate_synth_CS"/>
</dbReference>
<dbReference type="GO" id="GO:0005524">
    <property type="term" value="F:ATP binding"/>
    <property type="evidence" value="ECO:0007669"/>
    <property type="project" value="UniProtKB-UniRule"/>
</dbReference>
<evidence type="ECO:0000256" key="12">
    <source>
        <dbReference type="ARBA" id="ARBA00022960"/>
    </source>
</evidence>
<dbReference type="UniPathway" id="UPA00219"/>
<keyword evidence="8 19" id="KW-0436">Ligase</keyword>
<comment type="function">
    <text evidence="1 19 20">Cell wall formation. Catalyzes the addition of glutamate to the nucleotide precursor UDP-N-acetylmuramoyl-L-alanine (UMA).</text>
</comment>
<dbReference type="RefSeq" id="WP_136953582.1">
    <property type="nucleotide sequence ID" value="NZ_CP039712.1"/>
</dbReference>
<dbReference type="InterPro" id="IPR036615">
    <property type="entry name" value="Mur_ligase_C_dom_sf"/>
</dbReference>
<dbReference type="SUPFAM" id="SSF53623">
    <property type="entry name" value="MurD-like peptide ligases, catalytic domain"/>
    <property type="match status" value="1"/>
</dbReference>
<feature type="domain" description="Mur ligase central" evidence="22">
    <location>
        <begin position="117"/>
        <end position="293"/>
    </location>
</feature>
<gene>
    <name evidence="19" type="primary">murD</name>
    <name evidence="23" type="ORF">FA707_07185</name>
</gene>
<dbReference type="HAMAP" id="MF_00639">
    <property type="entry name" value="MurD"/>
    <property type="match status" value="1"/>
</dbReference>
<keyword evidence="9 19" id="KW-0132">Cell division</keyword>
<dbReference type="EMBL" id="CP039712">
    <property type="protein sequence ID" value="QCI86760.1"/>
    <property type="molecule type" value="Genomic_DNA"/>
</dbReference>
<dbReference type="GO" id="GO:0005737">
    <property type="term" value="C:cytoplasm"/>
    <property type="evidence" value="ECO:0007669"/>
    <property type="project" value="UniProtKB-SubCell"/>
</dbReference>
<evidence type="ECO:0000256" key="6">
    <source>
        <dbReference type="ARBA" id="ARBA00015655"/>
    </source>
</evidence>
<dbReference type="PANTHER" id="PTHR43692:SF1">
    <property type="entry name" value="UDP-N-ACETYLMURAMOYLALANINE--D-GLUTAMATE LIGASE"/>
    <property type="match status" value="1"/>
</dbReference>
<dbReference type="PROSITE" id="PS01011">
    <property type="entry name" value="FOLYLPOLYGLU_SYNT_1"/>
    <property type="match status" value="1"/>
</dbReference>
<evidence type="ECO:0000259" key="21">
    <source>
        <dbReference type="Pfam" id="PF02875"/>
    </source>
</evidence>
<dbReference type="NCBIfam" id="TIGR01087">
    <property type="entry name" value="murD"/>
    <property type="match status" value="1"/>
</dbReference>
<dbReference type="GO" id="GO:0004326">
    <property type="term" value="F:tetrahydrofolylpolyglutamate synthase activity"/>
    <property type="evidence" value="ECO:0007669"/>
    <property type="project" value="InterPro"/>
</dbReference>
<dbReference type="Gene3D" id="3.90.190.20">
    <property type="entry name" value="Mur ligase, C-terminal domain"/>
    <property type="match status" value="1"/>
</dbReference>
<evidence type="ECO:0000256" key="4">
    <source>
        <dbReference type="ARBA" id="ARBA00010416"/>
    </source>
</evidence>
<dbReference type="Pfam" id="PF08245">
    <property type="entry name" value="Mur_ligase_M"/>
    <property type="match status" value="1"/>
</dbReference>
<organism evidence="23 24">
    <name type="scientific">Vagococcus zengguangii</name>
    <dbReference type="NCBI Taxonomy" id="2571750"/>
    <lineage>
        <taxon>Bacteria</taxon>
        <taxon>Bacillati</taxon>
        <taxon>Bacillota</taxon>
        <taxon>Bacilli</taxon>
        <taxon>Lactobacillales</taxon>
        <taxon>Enterococcaceae</taxon>
        <taxon>Vagococcus</taxon>
    </lineage>
</organism>
<keyword evidence="7 19" id="KW-0963">Cytoplasm</keyword>
<sequence length="461" mass="50599">MKVISNYQNKKVLVLGLAKSGTTAAKLLHQLGAIVTVNDGKPLEENMEAQALLELGIKVIAGSHPIELLDEEFELLVKNPGIPYTNPMIQAAMAKNIPVITEVELAYEISEAPIVGITGTNGKTTTTTMINNLLNADKNSEFGFVAGNIGEVASQVAQHVTKDNVMVTELSSFQLMGIETFKPKVAVIVNIFEAHLDYHGNREEYVKAKWEIQKNMTADDVLVLNFNQAELRQLAQKTKATVIPFSTKEKHLEGAYVEDGAIYFKEEYVMQADQIGVLGEHNLENALAAIVVAKLYNIPNEAIIQALATFGGVAHRMEYVGNILGRKVYNDSKATNILATQTALSAFKDNKDKVVLVAGGLDRGNDFIELEPSLTNLKAVSLYGETKHKLAESAERVGISSLALNENLVEAVNQAFAYTVEGDIILFSPACASWDQFKNFEIRGDQFKQAIKNIEEEWNNK</sequence>
<evidence type="ECO:0000256" key="9">
    <source>
        <dbReference type="ARBA" id="ARBA00022618"/>
    </source>
</evidence>
<evidence type="ECO:0000256" key="1">
    <source>
        <dbReference type="ARBA" id="ARBA00002734"/>
    </source>
</evidence>
<dbReference type="SUPFAM" id="SSF51984">
    <property type="entry name" value="MurCD N-terminal domain"/>
    <property type="match status" value="1"/>
</dbReference>
<dbReference type="OrthoDB" id="9809796at2"/>
<dbReference type="Gene3D" id="3.40.50.720">
    <property type="entry name" value="NAD(P)-binding Rossmann-like Domain"/>
    <property type="match status" value="1"/>
</dbReference>
<dbReference type="GO" id="GO:0008764">
    <property type="term" value="F:UDP-N-acetylmuramoylalanine-D-glutamate ligase activity"/>
    <property type="evidence" value="ECO:0007669"/>
    <property type="project" value="UniProtKB-UniRule"/>
</dbReference>
<dbReference type="KEGG" id="vao:FA707_07185"/>
<accession>A0A4D7CXT1</accession>
<dbReference type="SUPFAM" id="SSF53244">
    <property type="entry name" value="MurD-like peptide ligases, peptide-binding domain"/>
    <property type="match status" value="1"/>
</dbReference>
<evidence type="ECO:0000256" key="2">
    <source>
        <dbReference type="ARBA" id="ARBA00004496"/>
    </source>
</evidence>
<dbReference type="InterPro" id="IPR004101">
    <property type="entry name" value="Mur_ligase_C"/>
</dbReference>
<evidence type="ECO:0000256" key="20">
    <source>
        <dbReference type="RuleBase" id="RU003664"/>
    </source>
</evidence>
<feature type="binding site" evidence="19">
    <location>
        <begin position="119"/>
        <end position="125"/>
    </location>
    <ligand>
        <name>ATP</name>
        <dbReference type="ChEBI" id="CHEBI:30616"/>
    </ligand>
</feature>
<dbReference type="InterPro" id="IPR013221">
    <property type="entry name" value="Mur_ligase_cen"/>
</dbReference>
<evidence type="ECO:0000256" key="13">
    <source>
        <dbReference type="ARBA" id="ARBA00022984"/>
    </source>
</evidence>
<keyword evidence="11 19" id="KW-0067">ATP-binding</keyword>
<reference evidence="23 24" key="1">
    <citation type="submission" date="2019-04" db="EMBL/GenBank/DDBJ databases">
        <title>Vagococcus sp. nov., isolated from faeces of yaks (Bos grunniens).</title>
        <authorList>
            <person name="Ge Y."/>
        </authorList>
    </citation>
    <scope>NUCLEOTIDE SEQUENCE [LARGE SCALE GENOMIC DNA]</scope>
    <source>
        <strain evidence="23 24">MN-17</strain>
    </source>
</reference>
<evidence type="ECO:0000256" key="16">
    <source>
        <dbReference type="ARBA" id="ARBA00030398"/>
    </source>
</evidence>
<dbReference type="PANTHER" id="PTHR43692">
    <property type="entry name" value="UDP-N-ACETYLMURAMOYLALANINE--D-GLUTAMATE LIGASE"/>
    <property type="match status" value="1"/>
</dbReference>
<dbReference type="Pfam" id="PF21799">
    <property type="entry name" value="MurD-like_N"/>
    <property type="match status" value="1"/>
</dbReference>
<evidence type="ECO:0000256" key="15">
    <source>
        <dbReference type="ARBA" id="ARBA00023316"/>
    </source>
</evidence>
<evidence type="ECO:0000256" key="14">
    <source>
        <dbReference type="ARBA" id="ARBA00023306"/>
    </source>
</evidence>
<dbReference type="GO" id="GO:0071555">
    <property type="term" value="P:cell wall organization"/>
    <property type="evidence" value="ECO:0007669"/>
    <property type="project" value="UniProtKB-KW"/>
</dbReference>
<evidence type="ECO:0000256" key="7">
    <source>
        <dbReference type="ARBA" id="ARBA00022490"/>
    </source>
</evidence>
<keyword evidence="10 19" id="KW-0547">Nucleotide-binding</keyword>
<evidence type="ECO:0000256" key="3">
    <source>
        <dbReference type="ARBA" id="ARBA00004752"/>
    </source>
</evidence>
<evidence type="ECO:0000256" key="8">
    <source>
        <dbReference type="ARBA" id="ARBA00022598"/>
    </source>
</evidence>
<evidence type="ECO:0000313" key="23">
    <source>
        <dbReference type="EMBL" id="QCI86760.1"/>
    </source>
</evidence>
<keyword evidence="24" id="KW-1185">Reference proteome</keyword>
<dbReference type="Proteomes" id="UP000298615">
    <property type="component" value="Chromosome"/>
</dbReference>
<evidence type="ECO:0000313" key="24">
    <source>
        <dbReference type="Proteomes" id="UP000298615"/>
    </source>
</evidence>
<dbReference type="GO" id="GO:0008360">
    <property type="term" value="P:regulation of cell shape"/>
    <property type="evidence" value="ECO:0007669"/>
    <property type="project" value="UniProtKB-KW"/>
</dbReference>
<evidence type="ECO:0000256" key="5">
    <source>
        <dbReference type="ARBA" id="ARBA00012212"/>
    </source>
</evidence>
<keyword evidence="15 19" id="KW-0961">Cell wall biogenesis/degradation</keyword>
<proteinExistence type="inferred from homology"/>
<comment type="pathway">
    <text evidence="3 19 20">Cell wall biogenesis; peptidoglycan biosynthesis.</text>
</comment>
<dbReference type="Pfam" id="PF02875">
    <property type="entry name" value="Mur_ligase_C"/>
    <property type="match status" value="1"/>
</dbReference>
<feature type="domain" description="Mur ligase C-terminal" evidence="21">
    <location>
        <begin position="315"/>
        <end position="431"/>
    </location>
</feature>
<evidence type="ECO:0000256" key="19">
    <source>
        <dbReference type="HAMAP-Rule" id="MF_00639"/>
    </source>
</evidence>
<dbReference type="Gene3D" id="3.40.1190.10">
    <property type="entry name" value="Mur-like, catalytic domain"/>
    <property type="match status" value="1"/>
</dbReference>
<comment type="catalytic activity">
    <reaction evidence="18 19 20">
        <text>UDP-N-acetyl-alpha-D-muramoyl-L-alanine + D-glutamate + ATP = UDP-N-acetyl-alpha-D-muramoyl-L-alanyl-D-glutamate + ADP + phosphate + H(+)</text>
        <dbReference type="Rhea" id="RHEA:16429"/>
        <dbReference type="ChEBI" id="CHEBI:15378"/>
        <dbReference type="ChEBI" id="CHEBI:29986"/>
        <dbReference type="ChEBI" id="CHEBI:30616"/>
        <dbReference type="ChEBI" id="CHEBI:43474"/>
        <dbReference type="ChEBI" id="CHEBI:83898"/>
        <dbReference type="ChEBI" id="CHEBI:83900"/>
        <dbReference type="ChEBI" id="CHEBI:456216"/>
        <dbReference type="EC" id="6.3.2.9"/>
    </reaction>
</comment>
<comment type="subcellular location">
    <subcellularLocation>
        <location evidence="2 19 20">Cytoplasm</location>
    </subcellularLocation>
</comment>
<evidence type="ECO:0000256" key="18">
    <source>
        <dbReference type="ARBA" id="ARBA00047632"/>
    </source>
</evidence>
<keyword evidence="13 19" id="KW-0573">Peptidoglycan synthesis</keyword>
<dbReference type="GO" id="GO:0051301">
    <property type="term" value="P:cell division"/>
    <property type="evidence" value="ECO:0007669"/>
    <property type="project" value="UniProtKB-KW"/>
</dbReference>
<comment type="similarity">
    <text evidence="4 19">Belongs to the MurCDEF family.</text>
</comment>
<evidence type="ECO:0000259" key="22">
    <source>
        <dbReference type="Pfam" id="PF08245"/>
    </source>
</evidence>
<name>A0A4D7CXT1_9ENTE</name>